<dbReference type="RefSeq" id="WP_073520768.1">
    <property type="nucleotide sequence ID" value="NZ_CP010180.1"/>
</dbReference>
<gene>
    <name evidence="1" type="ORF">A2J79_004376</name>
</gene>
<name>A0AAN3HCN8_ECOLX</name>
<protein>
    <submittedName>
        <fullName evidence="1">Phage tail protein</fullName>
    </submittedName>
</protein>
<dbReference type="AlphaFoldDB" id="A0AAN3HCN8"/>
<dbReference type="EMBL" id="AATCLQ010000048">
    <property type="protein sequence ID" value="EFJ6483962.1"/>
    <property type="molecule type" value="Genomic_DNA"/>
</dbReference>
<organism evidence="1 2">
    <name type="scientific">Escherichia coli</name>
    <dbReference type="NCBI Taxonomy" id="562"/>
    <lineage>
        <taxon>Bacteria</taxon>
        <taxon>Pseudomonadati</taxon>
        <taxon>Pseudomonadota</taxon>
        <taxon>Gammaproteobacteria</taxon>
        <taxon>Enterobacterales</taxon>
        <taxon>Enterobacteriaceae</taxon>
        <taxon>Escherichia</taxon>
    </lineage>
</organism>
<reference evidence="1" key="1">
    <citation type="submission" date="2020-02" db="EMBL/GenBank/DDBJ databases">
        <authorList>
            <person name="Ashton P.M."/>
            <person name="Dallman T."/>
            <person name="Nair S."/>
            <person name="De Pinna E."/>
            <person name="Peters T."/>
            <person name="Grant K."/>
        </authorList>
    </citation>
    <scope>NUCLEOTIDE SEQUENCE</scope>
    <source>
        <strain evidence="1">93335</strain>
    </source>
</reference>
<sequence length="74" mass="8138">MERYIFSPSTNMFYPASLRAVYETTGNWPVDGIEVDYAVYKVFAADAAPAGMKRGVGTEKMPVWVPVSEEGTGK</sequence>
<dbReference type="Proteomes" id="UP000711811">
    <property type="component" value="Unassembled WGS sequence"/>
</dbReference>
<accession>A0AAN3HCN8</accession>
<evidence type="ECO:0000313" key="2">
    <source>
        <dbReference type="Proteomes" id="UP000711811"/>
    </source>
</evidence>
<comment type="caution">
    <text evidence="1">The sequence shown here is derived from an EMBL/GenBank/DDBJ whole genome shotgun (WGS) entry which is preliminary data.</text>
</comment>
<evidence type="ECO:0000313" key="1">
    <source>
        <dbReference type="EMBL" id="EFJ6483962.1"/>
    </source>
</evidence>
<proteinExistence type="predicted"/>